<dbReference type="STRING" id="402881.Plav_1153"/>
<dbReference type="Proteomes" id="UP000006377">
    <property type="component" value="Chromosome"/>
</dbReference>
<proteinExistence type="predicted"/>
<protein>
    <submittedName>
        <fullName evidence="1">Uncharacterized protein</fullName>
    </submittedName>
</protein>
<evidence type="ECO:0000313" key="1">
    <source>
        <dbReference type="EMBL" id="ABS62774.1"/>
    </source>
</evidence>
<accession>A7HS91</accession>
<keyword evidence="2" id="KW-1185">Reference proteome</keyword>
<dbReference type="KEGG" id="pla:Plav_1153"/>
<dbReference type="HOGENOM" id="CLU_1030045_0_0_5"/>
<reference evidence="1 2" key="1">
    <citation type="journal article" date="2011" name="Stand. Genomic Sci.">
        <title>Complete genome sequence of Parvibaculum lavamentivorans type strain (DS-1(T)).</title>
        <authorList>
            <person name="Schleheck D."/>
            <person name="Weiss M."/>
            <person name="Pitluck S."/>
            <person name="Bruce D."/>
            <person name="Land M.L."/>
            <person name="Han S."/>
            <person name="Saunders E."/>
            <person name="Tapia R."/>
            <person name="Detter C."/>
            <person name="Brettin T."/>
            <person name="Han J."/>
            <person name="Woyke T."/>
            <person name="Goodwin L."/>
            <person name="Pennacchio L."/>
            <person name="Nolan M."/>
            <person name="Cook A.M."/>
            <person name="Kjelleberg S."/>
            <person name="Thomas T."/>
        </authorList>
    </citation>
    <scope>NUCLEOTIDE SEQUENCE [LARGE SCALE GENOMIC DNA]</scope>
    <source>
        <strain evidence="2">DS-1 / DSM 13023 / NCIMB 13966</strain>
    </source>
</reference>
<gene>
    <name evidence="1" type="ordered locus">Plav_1153</name>
</gene>
<organism evidence="1 2">
    <name type="scientific">Parvibaculum lavamentivorans (strain DS-1 / DSM 13023 / NCIMB 13966)</name>
    <dbReference type="NCBI Taxonomy" id="402881"/>
    <lineage>
        <taxon>Bacteria</taxon>
        <taxon>Pseudomonadati</taxon>
        <taxon>Pseudomonadota</taxon>
        <taxon>Alphaproteobacteria</taxon>
        <taxon>Hyphomicrobiales</taxon>
        <taxon>Parvibaculaceae</taxon>
        <taxon>Parvibaculum</taxon>
    </lineage>
</organism>
<sequence length="254" mass="27170">MPVLPPLWIDGYAFGRRVLRGGDDPWAAPDELGLFLRELSQLLSLAIADVDVTQAILAWCSLEGIDRTSLDANAIENLLADPRFRAHVKRGMETSVGALGSRPVALALPGPGALASLFLEPGDIDEDTLDDLSLSLADLLRALFRAELSVFRFTETDPRALDFFEPLTNVARHYEVPSILVLKGEGGDAPGFDRVYREGEGQGDAGSGLILPAVFLEGAPNPPSGDNPLFMEVPADTVPETALARLKQLSGQAA</sequence>
<name>A7HS91_PARL1</name>
<dbReference type="AlphaFoldDB" id="A7HS91"/>
<dbReference type="EMBL" id="CP000774">
    <property type="protein sequence ID" value="ABS62774.1"/>
    <property type="molecule type" value="Genomic_DNA"/>
</dbReference>
<evidence type="ECO:0000313" key="2">
    <source>
        <dbReference type="Proteomes" id="UP000006377"/>
    </source>
</evidence>
<dbReference type="eggNOG" id="ENOG502ZA8Z">
    <property type="taxonomic scope" value="Bacteria"/>
</dbReference>
<dbReference type="RefSeq" id="WP_012110039.1">
    <property type="nucleotide sequence ID" value="NC_009719.1"/>
</dbReference>